<dbReference type="InterPro" id="IPR000983">
    <property type="entry name" value="Bac_GSPG_pilin"/>
</dbReference>
<dbReference type="InterPro" id="IPR012902">
    <property type="entry name" value="N_methyl_site"/>
</dbReference>
<sequence length="139" mass="15071">MNTKGFTLVELMVVMTIIAILAVGSFSTFEGSKASARDGRRKADLETIRGAFELYYADEKAYPVSLPACNAALKSVDGNSTYLNKTPCDPSNPTTQGYQIDSNGTTYTIGAKLEREDNMVCLAKDCPSTKQCDYCVTNP</sequence>
<dbReference type="EMBL" id="PEWA01000014">
    <property type="protein sequence ID" value="PIU73659.1"/>
    <property type="molecule type" value="Genomic_DNA"/>
</dbReference>
<name>A0A2M7ASQ6_9BACT</name>
<keyword evidence="2" id="KW-0472">Membrane</keyword>
<keyword evidence="2" id="KW-1133">Transmembrane helix</keyword>
<proteinExistence type="predicted"/>
<feature type="transmembrane region" description="Helical" evidence="2">
    <location>
        <begin position="6"/>
        <end position="29"/>
    </location>
</feature>
<dbReference type="GO" id="GO:0015627">
    <property type="term" value="C:type II protein secretion system complex"/>
    <property type="evidence" value="ECO:0007669"/>
    <property type="project" value="InterPro"/>
</dbReference>
<dbReference type="Pfam" id="PF07963">
    <property type="entry name" value="N_methyl"/>
    <property type="match status" value="1"/>
</dbReference>
<evidence type="ECO:0000256" key="2">
    <source>
        <dbReference type="SAM" id="Phobius"/>
    </source>
</evidence>
<keyword evidence="2" id="KW-0812">Transmembrane</keyword>
<dbReference type="PRINTS" id="PR00813">
    <property type="entry name" value="BCTERIALGSPG"/>
</dbReference>
<dbReference type="Gene3D" id="3.30.700.10">
    <property type="entry name" value="Glycoprotein, Type 4 Pilin"/>
    <property type="match status" value="1"/>
</dbReference>
<evidence type="ECO:0000256" key="1">
    <source>
        <dbReference type="ARBA" id="ARBA00022481"/>
    </source>
</evidence>
<evidence type="ECO:0000313" key="3">
    <source>
        <dbReference type="EMBL" id="PIU73659.1"/>
    </source>
</evidence>
<dbReference type="GO" id="GO:0015628">
    <property type="term" value="P:protein secretion by the type II secretion system"/>
    <property type="evidence" value="ECO:0007669"/>
    <property type="project" value="InterPro"/>
</dbReference>
<dbReference type="InterPro" id="IPR045584">
    <property type="entry name" value="Pilin-like"/>
</dbReference>
<organism evidence="3 4">
    <name type="scientific">Candidatus Shapirobacteria bacterium CG06_land_8_20_14_3_00_40_12</name>
    <dbReference type="NCBI Taxonomy" id="1974881"/>
    <lineage>
        <taxon>Bacteria</taxon>
        <taxon>Candidatus Shapironibacteriota</taxon>
    </lineage>
</organism>
<dbReference type="SUPFAM" id="SSF54523">
    <property type="entry name" value="Pili subunits"/>
    <property type="match status" value="1"/>
</dbReference>
<dbReference type="NCBIfam" id="TIGR02532">
    <property type="entry name" value="IV_pilin_GFxxxE"/>
    <property type="match status" value="1"/>
</dbReference>
<reference evidence="4" key="1">
    <citation type="submission" date="2017-09" db="EMBL/GenBank/DDBJ databases">
        <title>Depth-based differentiation of microbial function through sediment-hosted aquifers and enrichment of novel symbionts in the deep terrestrial subsurface.</title>
        <authorList>
            <person name="Probst A.J."/>
            <person name="Ladd B."/>
            <person name="Jarett J.K."/>
            <person name="Geller-Mcgrath D.E."/>
            <person name="Sieber C.M.K."/>
            <person name="Emerson J.B."/>
            <person name="Anantharaman K."/>
            <person name="Thomas B.C."/>
            <person name="Malmstrom R."/>
            <person name="Stieglmeier M."/>
            <person name="Klingl A."/>
            <person name="Woyke T."/>
            <person name="Ryan C.M."/>
            <person name="Banfield J.F."/>
        </authorList>
    </citation>
    <scope>NUCLEOTIDE SEQUENCE [LARGE SCALE GENOMIC DNA]</scope>
</reference>
<keyword evidence="1" id="KW-0488">Methylation</keyword>
<comment type="caution">
    <text evidence="3">The sequence shown here is derived from an EMBL/GenBank/DDBJ whole genome shotgun (WGS) entry which is preliminary data.</text>
</comment>
<dbReference type="AlphaFoldDB" id="A0A2M7ASQ6"/>
<evidence type="ECO:0008006" key="5">
    <source>
        <dbReference type="Google" id="ProtNLM"/>
    </source>
</evidence>
<evidence type="ECO:0000313" key="4">
    <source>
        <dbReference type="Proteomes" id="UP000231407"/>
    </source>
</evidence>
<gene>
    <name evidence="3" type="ORF">COS78_01040</name>
</gene>
<dbReference type="PROSITE" id="PS00409">
    <property type="entry name" value="PROKAR_NTER_METHYL"/>
    <property type="match status" value="1"/>
</dbReference>
<dbReference type="Proteomes" id="UP000231407">
    <property type="component" value="Unassembled WGS sequence"/>
</dbReference>
<protein>
    <recommendedName>
        <fullName evidence="5">Type II secretion system protein GspG C-terminal domain-containing protein</fullName>
    </recommendedName>
</protein>
<accession>A0A2M7ASQ6</accession>